<protein>
    <recommendedName>
        <fullName evidence="3">Polymer-forming cytoskeletal</fullName>
    </recommendedName>
</protein>
<name>A0A5C6AG29_9BACT</name>
<accession>A0A5C6AG29</accession>
<evidence type="ECO:0000313" key="1">
    <source>
        <dbReference type="EMBL" id="TWT98387.1"/>
    </source>
</evidence>
<evidence type="ECO:0000313" key="2">
    <source>
        <dbReference type="Proteomes" id="UP000320176"/>
    </source>
</evidence>
<sequence length="188" mass="19855">MLIGERDALEVDGDSDAMISAPDGGVLHINGDLNAGLETGGFQEILICGDVSRDAKIHADGFLHIYIGGSMNGQIVTTGSSKIWVDGDFGGSISTGNPSTNLYVSGDFDGTISAHDDPSLLFLCVTGYARHDLISAIASIGYTVFNASVGISDVSPGLYPDGPERRVTRNGKSYSRWCVLQQRKEAEP</sequence>
<organism evidence="1 2">
    <name type="scientific">Stieleria varia</name>
    <dbReference type="NCBI Taxonomy" id="2528005"/>
    <lineage>
        <taxon>Bacteria</taxon>
        <taxon>Pseudomonadati</taxon>
        <taxon>Planctomycetota</taxon>
        <taxon>Planctomycetia</taxon>
        <taxon>Pirellulales</taxon>
        <taxon>Pirellulaceae</taxon>
        <taxon>Stieleria</taxon>
    </lineage>
</organism>
<dbReference type="EMBL" id="SJPN01000006">
    <property type="protein sequence ID" value="TWT98387.1"/>
    <property type="molecule type" value="Genomic_DNA"/>
</dbReference>
<evidence type="ECO:0008006" key="3">
    <source>
        <dbReference type="Google" id="ProtNLM"/>
    </source>
</evidence>
<reference evidence="1 2" key="1">
    <citation type="submission" date="2019-02" db="EMBL/GenBank/DDBJ databases">
        <title>Deep-cultivation of Planctomycetes and their phenomic and genomic characterization uncovers novel biology.</title>
        <authorList>
            <person name="Wiegand S."/>
            <person name="Jogler M."/>
            <person name="Boedeker C."/>
            <person name="Pinto D."/>
            <person name="Vollmers J."/>
            <person name="Rivas-Marin E."/>
            <person name="Kohn T."/>
            <person name="Peeters S.H."/>
            <person name="Heuer A."/>
            <person name="Rast P."/>
            <person name="Oberbeckmann S."/>
            <person name="Bunk B."/>
            <person name="Jeske O."/>
            <person name="Meyerdierks A."/>
            <person name="Storesund J.E."/>
            <person name="Kallscheuer N."/>
            <person name="Luecker S."/>
            <person name="Lage O.M."/>
            <person name="Pohl T."/>
            <person name="Merkel B.J."/>
            <person name="Hornburger P."/>
            <person name="Mueller R.-W."/>
            <person name="Bruemmer F."/>
            <person name="Labrenz M."/>
            <person name="Spormann A.M."/>
            <person name="Op Den Camp H."/>
            <person name="Overmann J."/>
            <person name="Amann R."/>
            <person name="Jetten M.S.M."/>
            <person name="Mascher T."/>
            <person name="Medema M.H."/>
            <person name="Devos D.P."/>
            <person name="Kaster A.-K."/>
            <person name="Ovreas L."/>
            <person name="Rohde M."/>
            <person name="Galperin M.Y."/>
            <person name="Jogler C."/>
        </authorList>
    </citation>
    <scope>NUCLEOTIDE SEQUENCE [LARGE SCALE GENOMIC DNA]</scope>
    <source>
        <strain evidence="1 2">Pla52n</strain>
    </source>
</reference>
<gene>
    <name evidence="1" type="ORF">Pla52n_49000</name>
</gene>
<comment type="caution">
    <text evidence="1">The sequence shown here is derived from an EMBL/GenBank/DDBJ whole genome shotgun (WGS) entry which is preliminary data.</text>
</comment>
<dbReference type="Proteomes" id="UP000320176">
    <property type="component" value="Unassembled WGS sequence"/>
</dbReference>
<proteinExistence type="predicted"/>
<dbReference type="AlphaFoldDB" id="A0A5C6AG29"/>
<keyword evidence="2" id="KW-1185">Reference proteome</keyword>